<dbReference type="PANTHER" id="PTHR45973">
    <property type="entry name" value="PROTEIN PHOSPHATASE 1 REGULATORY SUBUNIT SDS22-RELATED"/>
    <property type="match status" value="1"/>
</dbReference>
<name>A0AAD5QB50_PYTIN</name>
<comment type="subcellular location">
    <subcellularLocation>
        <location evidence="1">Cell projection</location>
        <location evidence="1">Cilium</location>
    </subcellularLocation>
</comment>
<evidence type="ECO:0000256" key="1">
    <source>
        <dbReference type="ARBA" id="ARBA00004138"/>
    </source>
</evidence>
<keyword evidence="5" id="KW-0966">Cell projection</keyword>
<comment type="caution">
    <text evidence="8">The sequence shown here is derived from an EMBL/GenBank/DDBJ whole genome shotgun (WGS) entry which is preliminary data.</text>
</comment>
<dbReference type="PROSITE" id="PS51450">
    <property type="entry name" value="LRR"/>
    <property type="match status" value="2"/>
</dbReference>
<dbReference type="Pfam" id="PF00612">
    <property type="entry name" value="IQ"/>
    <property type="match status" value="1"/>
</dbReference>
<evidence type="ECO:0000313" key="8">
    <source>
        <dbReference type="EMBL" id="KAJ0405568.1"/>
    </source>
</evidence>
<feature type="region of interest" description="Disordered" evidence="7">
    <location>
        <begin position="439"/>
        <end position="511"/>
    </location>
</feature>
<evidence type="ECO:0000256" key="6">
    <source>
        <dbReference type="SAM" id="Coils"/>
    </source>
</evidence>
<evidence type="ECO:0000313" key="9">
    <source>
        <dbReference type="Proteomes" id="UP001209570"/>
    </source>
</evidence>
<feature type="compositionally biased region" description="Pro residues" evidence="7">
    <location>
        <begin position="1042"/>
        <end position="1060"/>
    </location>
</feature>
<dbReference type="InterPro" id="IPR050576">
    <property type="entry name" value="Cilia_flagella_integrity"/>
</dbReference>
<dbReference type="InterPro" id="IPR000048">
    <property type="entry name" value="IQ_motif_EF-hand-BS"/>
</dbReference>
<evidence type="ECO:0000256" key="3">
    <source>
        <dbReference type="ARBA" id="ARBA00022737"/>
    </source>
</evidence>
<proteinExistence type="predicted"/>
<dbReference type="Proteomes" id="UP001209570">
    <property type="component" value="Unassembled WGS sequence"/>
</dbReference>
<dbReference type="PROSITE" id="PS50096">
    <property type="entry name" value="IQ"/>
    <property type="match status" value="2"/>
</dbReference>
<accession>A0AAD5QB50</accession>
<keyword evidence="9" id="KW-1185">Reference proteome</keyword>
<keyword evidence="3" id="KW-0677">Repeat</keyword>
<feature type="compositionally biased region" description="Basic residues" evidence="7">
    <location>
        <begin position="449"/>
        <end position="464"/>
    </location>
</feature>
<keyword evidence="2" id="KW-0433">Leucine-rich repeat</keyword>
<dbReference type="Gene3D" id="3.80.10.10">
    <property type="entry name" value="Ribonuclease Inhibitor"/>
    <property type="match status" value="1"/>
</dbReference>
<dbReference type="InterPro" id="IPR001611">
    <property type="entry name" value="Leu-rich_rpt"/>
</dbReference>
<keyword evidence="6" id="KW-0175">Coiled coil</keyword>
<evidence type="ECO:0000256" key="7">
    <source>
        <dbReference type="SAM" id="MobiDB-lite"/>
    </source>
</evidence>
<evidence type="ECO:0000256" key="5">
    <source>
        <dbReference type="ARBA" id="ARBA00023273"/>
    </source>
</evidence>
<dbReference type="SUPFAM" id="SSF52058">
    <property type="entry name" value="L domain-like"/>
    <property type="match status" value="1"/>
</dbReference>
<feature type="compositionally biased region" description="Low complexity" evidence="7">
    <location>
        <begin position="1061"/>
        <end position="1071"/>
    </location>
</feature>
<feature type="compositionally biased region" description="Acidic residues" evidence="7">
    <location>
        <begin position="470"/>
        <end position="497"/>
    </location>
</feature>
<dbReference type="PANTHER" id="PTHR45973:SF9">
    <property type="entry name" value="LEUCINE-RICH REPEAT-CONTAINING PROTEIN 46"/>
    <property type="match status" value="1"/>
</dbReference>
<evidence type="ECO:0000256" key="2">
    <source>
        <dbReference type="ARBA" id="ARBA00022614"/>
    </source>
</evidence>
<keyword evidence="4" id="KW-0969">Cilium</keyword>
<feature type="region of interest" description="Disordered" evidence="7">
    <location>
        <begin position="1039"/>
        <end position="1159"/>
    </location>
</feature>
<dbReference type="EMBL" id="JAKCXM010000043">
    <property type="protein sequence ID" value="KAJ0405568.1"/>
    <property type="molecule type" value="Genomic_DNA"/>
</dbReference>
<protein>
    <submittedName>
        <fullName evidence="8">Uncharacterized protein</fullName>
    </submittedName>
</protein>
<evidence type="ECO:0000256" key="4">
    <source>
        <dbReference type="ARBA" id="ARBA00023069"/>
    </source>
</evidence>
<gene>
    <name evidence="8" type="ORF">P43SY_009617</name>
</gene>
<organism evidence="8 9">
    <name type="scientific">Pythium insidiosum</name>
    <name type="common">Pythiosis disease agent</name>
    <dbReference type="NCBI Taxonomy" id="114742"/>
    <lineage>
        <taxon>Eukaryota</taxon>
        <taxon>Sar</taxon>
        <taxon>Stramenopiles</taxon>
        <taxon>Oomycota</taxon>
        <taxon>Peronosporomycetes</taxon>
        <taxon>Pythiales</taxon>
        <taxon>Pythiaceae</taxon>
        <taxon>Pythium</taxon>
    </lineage>
</organism>
<reference evidence="8" key="1">
    <citation type="submission" date="2021-12" db="EMBL/GenBank/DDBJ databases">
        <title>Prjna785345.</title>
        <authorList>
            <person name="Rujirawat T."/>
            <person name="Krajaejun T."/>
        </authorList>
    </citation>
    <scope>NUCLEOTIDE SEQUENCE</scope>
    <source>
        <strain evidence="8">Pi057C3</strain>
    </source>
</reference>
<dbReference type="SMART" id="SM00015">
    <property type="entry name" value="IQ"/>
    <property type="match status" value="2"/>
</dbReference>
<feature type="coiled-coil region" evidence="6">
    <location>
        <begin position="523"/>
        <end position="550"/>
    </location>
</feature>
<dbReference type="InterPro" id="IPR032675">
    <property type="entry name" value="LRR_dom_sf"/>
</dbReference>
<sequence>MSAATERDATDSSDDSGDVLQELAAADAELARWRARVLERVGHSLRSLDGLLAAAPALVVLNLAHNAIEDLSPLAAVAPTLQLANLSSNALRQLPPAPFWARFEALTVLFLSGNELRAWPDLEGLAHCRRLEWLTLDGNPFMSLINAREFLVNRLPPSLLALNDHVVTDIEFIRHAGRSLRFGAQNVRLYVGELLEMPPSFAPMDDAAGDDAGSSQSAAWDRAQAYLRRVAATLRQVFARNSPSVMAQRVVRGHLSRAARVPRLSTLRALVTRVQKLVRGFLFRRRLLREFVALVHAQGKSHLLTLRPGPAASVDAQFLLPVAQRGLRQLLTHVQRWRARFRAKKQAIALKKIRFWCQMVYQRYRYRSAQLLREQHEICIYYTAEMERDVLELALKAVPRDPVLAQLPADERDSLLRERCVAAGVSVLRSPTMHRELTPLAVASVGAGRRPRHRRRPRRRRYPRPARDVSEEEAAQEEEDDDDDDEQGEEETGESEAEQQQQETTVVTPPLVRIFRSDDAIETNVLIAQKHALQRALERLEQRRKSLQSAPLSARGRAELLHIPPLTHEMQQRLANVNRKLVAAVIKQQQLATAAPRRLSLCPVAIRPRGHVMTRFERKKWLRLAAAARRADSESHAPTSYARMRAFLPWSIDMYLQMTTALERRQRHNASARFALPYLRTRRLHAAVTIQSAWRASRQHNKRNALEVAIVRALTCLQRWWRWRRGVRRRLAFLARCVAVGAGIQSATLFLEEPVFRLLSDASRWAAVQNAMRPCREHALNTTMAHGTVQIALSPTQLLLVQATRDSGAAAAAASRLEAASSARCGGYFPLWLPGIPEQREESMVSRSDDATPLLLVERVHVEPTVLEREILLGLTTAAADGDDVGGCDAVHATGKNPFQAFAQGRQVAACSAQMLALTRQLAPRHNRRWRLQGPLAAFDATSFVRLTFESVEEARRRALVLLAKTYDPVSQSFARLYSLETLCAALLQRHQWAVTQALGGDAAAAQRVLTDAERLLQPTVPCPWLLHVSRRLPDAVLLSPAPSPSPQPSPLPSPPPSPSYSPSHSPVSSPTRLSPQQEALHGTPSPAGGCPHRPMAHSPERVARSSETQTDLTRPAPLHIAEPVPGSPSSTDAAPTIGILPVPPPPRSRCSPVARGSRHQLLTDRLGRPAFSTLHDMQETALEDRELLVRELREERERAMEAMIVDRRMLQREHAAELAGIHLEMHVKLQKLRYERELEKIGTRELIERERMNSHHRKLVRQVERAFVAQSGAMMRRAARQAVETRREERAEASAAQHAVLKQREAEALERRRDAKSYWFVNNQQAKRDVHDRVETGLEAATEKRQARVSKVRQRIKEDKEIKQLLRLV</sequence>